<sequence length="90" mass="9602">MTTESRIAKLRAKAEASEAQAKKDKEALLDAAVEEAVKSTAWGHLSSVAKDAGIVSQYLRTLIENKHPGWLAKAAEEREAAKAAKGTRAA</sequence>
<feature type="compositionally biased region" description="Basic and acidic residues" evidence="1">
    <location>
        <begin position="12"/>
        <end position="21"/>
    </location>
</feature>
<evidence type="ECO:0000313" key="3">
    <source>
        <dbReference type="Proteomes" id="UP000305921"/>
    </source>
</evidence>
<reference evidence="2 3" key="1">
    <citation type="submission" date="2019-05" db="EMBL/GenBank/DDBJ databases">
        <title>Streptomyces marianii sp. nov., a novel marine actinomycete from southern coast of India.</title>
        <authorList>
            <person name="Iniyan A.M."/>
            <person name="Wink J."/>
            <person name="Ramprasad E."/>
            <person name="Ramana C.V."/>
            <person name="Bunk B."/>
            <person name="Sproer C."/>
            <person name="Joseph F.-J.R.S."/>
            <person name="Vincent S.G.P."/>
        </authorList>
    </citation>
    <scope>NUCLEOTIDE SEQUENCE [LARGE SCALE GENOMIC DNA]</scope>
    <source>
        <strain evidence="2 3">ICN19</strain>
    </source>
</reference>
<keyword evidence="3" id="KW-1185">Reference proteome</keyword>
<proteinExistence type="predicted"/>
<feature type="region of interest" description="Disordered" evidence="1">
    <location>
        <begin position="1"/>
        <end position="21"/>
    </location>
</feature>
<dbReference type="EMBL" id="VAWE01000004">
    <property type="protein sequence ID" value="TLQ38839.1"/>
    <property type="molecule type" value="Genomic_DNA"/>
</dbReference>
<gene>
    <name evidence="2" type="ORF">FEF34_40205</name>
</gene>
<dbReference type="OrthoDB" id="4338338at2"/>
<name>A0A5R9DT88_9ACTN</name>
<evidence type="ECO:0000313" key="2">
    <source>
        <dbReference type="EMBL" id="TLQ38839.1"/>
    </source>
</evidence>
<dbReference type="AlphaFoldDB" id="A0A5R9DT88"/>
<comment type="caution">
    <text evidence="2">The sequence shown here is derived from an EMBL/GenBank/DDBJ whole genome shotgun (WGS) entry which is preliminary data.</text>
</comment>
<accession>A0A5R9DT88</accession>
<dbReference type="Proteomes" id="UP000305921">
    <property type="component" value="Unassembled WGS sequence"/>
</dbReference>
<evidence type="ECO:0000256" key="1">
    <source>
        <dbReference type="SAM" id="MobiDB-lite"/>
    </source>
</evidence>
<protein>
    <submittedName>
        <fullName evidence="2">Uncharacterized protein</fullName>
    </submittedName>
</protein>
<organism evidence="2 3">
    <name type="scientific">Streptomyces marianii</name>
    <dbReference type="NCBI Taxonomy" id="1817406"/>
    <lineage>
        <taxon>Bacteria</taxon>
        <taxon>Bacillati</taxon>
        <taxon>Actinomycetota</taxon>
        <taxon>Actinomycetes</taxon>
        <taxon>Kitasatosporales</taxon>
        <taxon>Streptomycetaceae</taxon>
        <taxon>Streptomyces</taxon>
    </lineage>
</organism>
<dbReference type="RefSeq" id="WP_138058408.1">
    <property type="nucleotide sequence ID" value="NZ_VAWE01000004.1"/>
</dbReference>